<dbReference type="PANTHER" id="PTHR43798:SF5">
    <property type="entry name" value="MONOACYLGLYCEROL LIPASE ABHD6"/>
    <property type="match status" value="1"/>
</dbReference>
<name>A0A2P8Q9R4_9ACTN</name>
<proteinExistence type="predicted"/>
<feature type="domain" description="AB hydrolase-1" evidence="1">
    <location>
        <begin position="37"/>
        <end position="265"/>
    </location>
</feature>
<evidence type="ECO:0000313" key="3">
    <source>
        <dbReference type="Proteomes" id="UP000240429"/>
    </source>
</evidence>
<sequence length="289" mass="31593">MEKRFLRSPDGCRYAYVRFGSERGNPPLLLLSHFRASIDMWDPELLLRLAADRTVIVVDNRGIGLSEGTTPTTVEAMAEGIAEFMVSMGSGGVDVLGFSLGGYVAQVLARVRPELVRRLILAGTAPRGFGEDDAAGGRVRSIISRELISAKDIIHLFFPATAVGRAHGVDYIRRLSRRHVGAVGDVTEHAWRAQLEAAEAWGARDPLAVRELASITQPTFVAHGEHDIMVAAEKSAILASHVPHSVLKIYPDTGHGFLFQMYEEFGTDVVRFLADEPSQHAALPKVEMK</sequence>
<organism evidence="2 3">
    <name type="scientific">Streptomyces dioscori</name>
    <dbReference type="NCBI Taxonomy" id="2109333"/>
    <lineage>
        <taxon>Bacteria</taxon>
        <taxon>Bacillati</taxon>
        <taxon>Actinomycetota</taxon>
        <taxon>Actinomycetes</taxon>
        <taxon>Kitasatosporales</taxon>
        <taxon>Streptomycetaceae</taxon>
        <taxon>Streptomyces</taxon>
        <taxon>Streptomyces aurantiacus group</taxon>
    </lineage>
</organism>
<dbReference type="InterPro" id="IPR050266">
    <property type="entry name" value="AB_hydrolase_sf"/>
</dbReference>
<dbReference type="PANTHER" id="PTHR43798">
    <property type="entry name" value="MONOACYLGLYCEROL LIPASE"/>
    <property type="match status" value="1"/>
</dbReference>
<dbReference type="Proteomes" id="UP000240429">
    <property type="component" value="Unassembled WGS sequence"/>
</dbReference>
<dbReference type="OrthoDB" id="7958481at2"/>
<dbReference type="GO" id="GO:0046464">
    <property type="term" value="P:acylglycerol catabolic process"/>
    <property type="evidence" value="ECO:0007669"/>
    <property type="project" value="TreeGrafter"/>
</dbReference>
<keyword evidence="2" id="KW-0378">Hydrolase</keyword>
<reference evidence="2 3" key="1">
    <citation type="submission" date="2018-03" db="EMBL/GenBank/DDBJ databases">
        <title>Streptomyces dioscori sp. nov., a novel endophytic actinobacterium isolated from bulbil of Dioscorea bulbifera L.</title>
        <authorList>
            <person name="Zhikuan W."/>
        </authorList>
    </citation>
    <scope>NUCLEOTIDE SEQUENCE [LARGE SCALE GENOMIC DNA]</scope>
    <source>
        <strain evidence="2 3">A217</strain>
    </source>
</reference>
<accession>A0A2P8Q9R4</accession>
<evidence type="ECO:0000313" key="2">
    <source>
        <dbReference type="EMBL" id="PSM42987.1"/>
    </source>
</evidence>
<dbReference type="Gene3D" id="3.40.50.1820">
    <property type="entry name" value="alpha/beta hydrolase"/>
    <property type="match status" value="1"/>
</dbReference>
<dbReference type="SUPFAM" id="SSF53474">
    <property type="entry name" value="alpha/beta-Hydrolases"/>
    <property type="match status" value="1"/>
</dbReference>
<dbReference type="AlphaFoldDB" id="A0A2P8Q9R4"/>
<dbReference type="Pfam" id="PF12697">
    <property type="entry name" value="Abhydrolase_6"/>
    <property type="match status" value="1"/>
</dbReference>
<keyword evidence="3" id="KW-1185">Reference proteome</keyword>
<gene>
    <name evidence="2" type="ORF">C6Y14_12485</name>
</gene>
<dbReference type="PRINTS" id="PR00111">
    <property type="entry name" value="ABHYDROLASE"/>
</dbReference>
<dbReference type="RefSeq" id="WP_107016669.1">
    <property type="nucleotide sequence ID" value="NZ_KZ679041.1"/>
</dbReference>
<dbReference type="InterPro" id="IPR000073">
    <property type="entry name" value="AB_hydrolase_1"/>
</dbReference>
<comment type="caution">
    <text evidence="2">The sequence shown here is derived from an EMBL/GenBank/DDBJ whole genome shotgun (WGS) entry which is preliminary data.</text>
</comment>
<dbReference type="GO" id="GO:0016020">
    <property type="term" value="C:membrane"/>
    <property type="evidence" value="ECO:0007669"/>
    <property type="project" value="TreeGrafter"/>
</dbReference>
<evidence type="ECO:0000259" key="1">
    <source>
        <dbReference type="Pfam" id="PF12697"/>
    </source>
</evidence>
<dbReference type="InterPro" id="IPR029058">
    <property type="entry name" value="AB_hydrolase_fold"/>
</dbReference>
<dbReference type="EMBL" id="PYBJ01000007">
    <property type="protein sequence ID" value="PSM42987.1"/>
    <property type="molecule type" value="Genomic_DNA"/>
</dbReference>
<dbReference type="GO" id="GO:0047372">
    <property type="term" value="F:monoacylglycerol lipase activity"/>
    <property type="evidence" value="ECO:0007669"/>
    <property type="project" value="TreeGrafter"/>
</dbReference>
<protein>
    <submittedName>
        <fullName evidence="2">Alpha/beta hydrolase</fullName>
    </submittedName>
</protein>